<keyword evidence="7" id="KW-0325">Glycoprotein</keyword>
<evidence type="ECO:0000256" key="6">
    <source>
        <dbReference type="ARBA" id="ARBA00023157"/>
    </source>
</evidence>
<dbReference type="GO" id="GO:0003756">
    <property type="term" value="F:protein disulfide isomerase activity"/>
    <property type="evidence" value="ECO:0007669"/>
    <property type="project" value="TreeGrafter"/>
</dbReference>
<dbReference type="GO" id="GO:0006457">
    <property type="term" value="P:protein folding"/>
    <property type="evidence" value="ECO:0007669"/>
    <property type="project" value="TreeGrafter"/>
</dbReference>
<dbReference type="InterPro" id="IPR013766">
    <property type="entry name" value="Thioredoxin_domain"/>
</dbReference>
<evidence type="ECO:0000313" key="13">
    <source>
        <dbReference type="EMBL" id="KAG2486052.1"/>
    </source>
</evidence>
<keyword evidence="5 8" id="KW-0560">Oxidoreductase</keyword>
<keyword evidence="6" id="KW-1015">Disulfide bond</keyword>
<evidence type="ECO:0000256" key="7">
    <source>
        <dbReference type="ARBA" id="ARBA00023180"/>
    </source>
</evidence>
<dbReference type="AlphaFoldDB" id="A0A835XMI3"/>
<name>A0A835XMI3_9CHLO</name>
<dbReference type="CDD" id="cd02961">
    <property type="entry name" value="PDI_a_family"/>
    <property type="match status" value="1"/>
</dbReference>
<comment type="caution">
    <text evidence="13">The sequence shown here is derived from an EMBL/GenBank/DDBJ whole genome shotgun (WGS) entry which is preliminary data.</text>
</comment>
<feature type="region of interest" description="Disordered" evidence="9">
    <location>
        <begin position="181"/>
        <end position="222"/>
    </location>
</feature>
<dbReference type="EMBL" id="JAEHOE010000118">
    <property type="protein sequence ID" value="KAG2486052.1"/>
    <property type="molecule type" value="Genomic_DNA"/>
</dbReference>
<dbReference type="GO" id="GO:0000139">
    <property type="term" value="C:Golgi membrane"/>
    <property type="evidence" value="ECO:0007669"/>
    <property type="project" value="TreeGrafter"/>
</dbReference>
<evidence type="ECO:0000259" key="12">
    <source>
        <dbReference type="PROSITE" id="PS51352"/>
    </source>
</evidence>
<feature type="transmembrane region" description="Helical" evidence="8">
    <location>
        <begin position="495"/>
        <end position="515"/>
    </location>
</feature>
<feature type="compositionally biased region" description="Low complexity" evidence="9">
    <location>
        <begin position="181"/>
        <end position="195"/>
    </location>
</feature>
<evidence type="ECO:0000256" key="10">
    <source>
        <dbReference type="SAM" id="SignalP"/>
    </source>
</evidence>
<dbReference type="PROSITE" id="PS51352">
    <property type="entry name" value="THIOREDOXIN_2"/>
    <property type="match status" value="1"/>
</dbReference>
<dbReference type="Pfam" id="PF04777">
    <property type="entry name" value="Evr1_Alr"/>
    <property type="match status" value="1"/>
</dbReference>
<sequence>MARIGARLLLLAGLLFGLLGHVASETAGVGDPSFFKSHIAAQLSQDNFTVLLNELGDTKPCLIEFYASWCPACKHFAPTFEKLAEFLKDKDFKGKKLFIARVDCAAEVKLCGEFNINGYPSLFLGLATQFAMKKSKELTEFPSGPRDLPKMAKWVGEHYGTPLEYKEAEAAVVKAEAGGASQHTQSAGEGAAIAAAGGGGQAQAQAQAQAKRRPIQPPDEPEWTLADVEGATLTLWNIIATTPKLHRGAEKRGALKEVLAGWAAAHPSAKCKSNTRRIVGDFERLWAPDLEEAPAAFLALQPCGPPAGLAWRGQWGACKGSQPDSRGFSCGLWFLIHTMAFRLPDGAGAAAPAAAMMSWLLAFTRHFFMCEPCQKHFTALLTSAGARAVTDRRQLALWLWASHNEVNERLRGIETKYGHSTTGDPEWPKELWPVPERCPACRGPDGAWVEAEVWAYLQRAYGAGSAQGADGVQGSGRMLEMGLSRSGSVQSSSLIGGWAPVLCVLAAAGLLFAYLRRRQVRTPSRRTAGMPGLGGFGPFAHVHK</sequence>
<keyword evidence="4 8" id="KW-0274">FAD</keyword>
<evidence type="ECO:0000256" key="2">
    <source>
        <dbReference type="ARBA" id="ARBA00022630"/>
    </source>
</evidence>
<dbReference type="InterPro" id="IPR039798">
    <property type="entry name" value="Sulfhydryl_oxidase"/>
</dbReference>
<dbReference type="PROSITE" id="PS00194">
    <property type="entry name" value="THIOREDOXIN_1"/>
    <property type="match status" value="1"/>
</dbReference>
<dbReference type="Gene3D" id="1.20.120.310">
    <property type="entry name" value="ERV/ALR sulfhydryl oxidase domain"/>
    <property type="match status" value="1"/>
</dbReference>
<dbReference type="Gene3D" id="3.40.30.10">
    <property type="entry name" value="Glutaredoxin"/>
    <property type="match status" value="1"/>
</dbReference>
<evidence type="ECO:0000256" key="1">
    <source>
        <dbReference type="ARBA" id="ARBA00001974"/>
    </source>
</evidence>
<keyword evidence="8" id="KW-0812">Transmembrane</keyword>
<dbReference type="SUPFAM" id="SSF69000">
    <property type="entry name" value="FAD-dependent thiol oxidase"/>
    <property type="match status" value="1"/>
</dbReference>
<feature type="signal peptide" evidence="10">
    <location>
        <begin position="1"/>
        <end position="24"/>
    </location>
</feature>
<dbReference type="SUPFAM" id="SSF52833">
    <property type="entry name" value="Thioredoxin-like"/>
    <property type="match status" value="1"/>
</dbReference>
<dbReference type="PANTHER" id="PTHR22897:SF8">
    <property type="entry name" value="SULFHYDRYL OXIDASE"/>
    <property type="match status" value="1"/>
</dbReference>
<dbReference type="GO" id="GO:0016971">
    <property type="term" value="F:flavin-dependent sulfhydryl oxidase activity"/>
    <property type="evidence" value="ECO:0007669"/>
    <property type="project" value="InterPro"/>
</dbReference>
<reference evidence="13" key="1">
    <citation type="journal article" date="2020" name="bioRxiv">
        <title>Comparative genomics of Chlamydomonas.</title>
        <authorList>
            <person name="Craig R.J."/>
            <person name="Hasan A.R."/>
            <person name="Ness R.W."/>
            <person name="Keightley P.D."/>
        </authorList>
    </citation>
    <scope>NUCLEOTIDE SEQUENCE</scope>
    <source>
        <strain evidence="13">CCAP 11/70</strain>
    </source>
</reference>
<keyword evidence="8" id="KW-0472">Membrane</keyword>
<dbReference type="PROSITE" id="PS51324">
    <property type="entry name" value="ERV_ALR"/>
    <property type="match status" value="1"/>
</dbReference>
<protein>
    <recommendedName>
        <fullName evidence="8">Sulfhydryl oxidase</fullName>
        <ecNumber evidence="8">1.8.3.2</ecNumber>
    </recommendedName>
</protein>
<evidence type="ECO:0000256" key="8">
    <source>
        <dbReference type="RuleBase" id="RU371123"/>
    </source>
</evidence>
<feature type="domain" description="ERV/ALR sulfhydryl oxidase" evidence="11">
    <location>
        <begin position="321"/>
        <end position="427"/>
    </location>
</feature>
<comment type="cofactor">
    <cofactor evidence="1 8">
        <name>FAD</name>
        <dbReference type="ChEBI" id="CHEBI:57692"/>
    </cofactor>
</comment>
<evidence type="ECO:0000313" key="14">
    <source>
        <dbReference type="Proteomes" id="UP000612055"/>
    </source>
</evidence>
<keyword evidence="3 10" id="KW-0732">Signal</keyword>
<evidence type="ECO:0000259" key="11">
    <source>
        <dbReference type="PROSITE" id="PS51324"/>
    </source>
</evidence>
<dbReference type="InterPro" id="IPR036249">
    <property type="entry name" value="Thioredoxin-like_sf"/>
</dbReference>
<organism evidence="13 14">
    <name type="scientific">Edaphochlamys debaryana</name>
    <dbReference type="NCBI Taxonomy" id="47281"/>
    <lineage>
        <taxon>Eukaryota</taxon>
        <taxon>Viridiplantae</taxon>
        <taxon>Chlorophyta</taxon>
        <taxon>core chlorophytes</taxon>
        <taxon>Chlorophyceae</taxon>
        <taxon>CS clade</taxon>
        <taxon>Chlamydomonadales</taxon>
        <taxon>Chlamydomonadales incertae sedis</taxon>
        <taxon>Edaphochlamys</taxon>
    </lineage>
</organism>
<proteinExistence type="predicted"/>
<dbReference type="OrthoDB" id="59470at2759"/>
<keyword evidence="8" id="KW-1133">Transmembrane helix</keyword>
<accession>A0A835XMI3</accession>
<dbReference type="EC" id="1.8.3.2" evidence="8"/>
<dbReference type="InterPro" id="IPR017937">
    <property type="entry name" value="Thioredoxin_CS"/>
</dbReference>
<keyword evidence="14" id="KW-1185">Reference proteome</keyword>
<dbReference type="GO" id="GO:0005615">
    <property type="term" value="C:extracellular space"/>
    <property type="evidence" value="ECO:0007669"/>
    <property type="project" value="TreeGrafter"/>
</dbReference>
<dbReference type="Pfam" id="PF00085">
    <property type="entry name" value="Thioredoxin"/>
    <property type="match status" value="1"/>
</dbReference>
<dbReference type="InterPro" id="IPR036774">
    <property type="entry name" value="ERV/ALR_sulphydryl_oxid_sf"/>
</dbReference>
<comment type="catalytic activity">
    <reaction evidence="8">
        <text>2 R'C(R)SH + O2 = R'C(R)S-S(R)CR' + H2O2</text>
        <dbReference type="Rhea" id="RHEA:17357"/>
        <dbReference type="ChEBI" id="CHEBI:15379"/>
        <dbReference type="ChEBI" id="CHEBI:16240"/>
        <dbReference type="ChEBI" id="CHEBI:16520"/>
        <dbReference type="ChEBI" id="CHEBI:17412"/>
        <dbReference type="EC" id="1.8.3.2"/>
    </reaction>
</comment>
<evidence type="ECO:0000256" key="4">
    <source>
        <dbReference type="ARBA" id="ARBA00022827"/>
    </source>
</evidence>
<evidence type="ECO:0000256" key="9">
    <source>
        <dbReference type="SAM" id="MobiDB-lite"/>
    </source>
</evidence>
<feature type="chain" id="PRO_5032556943" description="Sulfhydryl oxidase" evidence="10">
    <location>
        <begin position="25"/>
        <end position="544"/>
    </location>
</feature>
<evidence type="ECO:0000256" key="3">
    <source>
        <dbReference type="ARBA" id="ARBA00022729"/>
    </source>
</evidence>
<gene>
    <name evidence="13" type="ORF">HYH03_015258</name>
</gene>
<dbReference type="InterPro" id="IPR017905">
    <property type="entry name" value="ERV/ALR_sulphydryl_oxidase"/>
</dbReference>
<dbReference type="Proteomes" id="UP000612055">
    <property type="component" value="Unassembled WGS sequence"/>
</dbReference>
<evidence type="ECO:0000256" key="5">
    <source>
        <dbReference type="ARBA" id="ARBA00023002"/>
    </source>
</evidence>
<keyword evidence="2 8" id="KW-0285">Flavoprotein</keyword>
<dbReference type="PANTHER" id="PTHR22897">
    <property type="entry name" value="QUIESCIN Q6-RELATED SULFHYDRYL OXIDASE"/>
    <property type="match status" value="1"/>
</dbReference>
<feature type="domain" description="Thioredoxin" evidence="12">
    <location>
        <begin position="25"/>
        <end position="160"/>
    </location>
</feature>